<dbReference type="Pfam" id="PF00370">
    <property type="entry name" value="FGGY_N"/>
    <property type="match status" value="1"/>
</dbReference>
<dbReference type="InterPro" id="IPR018485">
    <property type="entry name" value="FGGY_C"/>
</dbReference>
<name>I4BYQ7_ACEMN</name>
<protein>
    <submittedName>
        <fullName evidence="6">Pentulose/hexulose kinase</fullName>
        <ecNumber evidence="6">2.7.1.12</ecNumber>
    </submittedName>
</protein>
<dbReference type="CDD" id="cd07770">
    <property type="entry name" value="ASKHA_NBD_FGGY_GntK"/>
    <property type="match status" value="1"/>
</dbReference>
<dbReference type="GO" id="GO:0005975">
    <property type="term" value="P:carbohydrate metabolic process"/>
    <property type="evidence" value="ECO:0007669"/>
    <property type="project" value="InterPro"/>
</dbReference>
<dbReference type="eggNOG" id="COG1070">
    <property type="taxonomic scope" value="Bacteria"/>
</dbReference>
<dbReference type="PIRSF" id="PIRSF000538">
    <property type="entry name" value="GlpK"/>
    <property type="match status" value="1"/>
</dbReference>
<evidence type="ECO:0000259" key="4">
    <source>
        <dbReference type="Pfam" id="PF00370"/>
    </source>
</evidence>
<dbReference type="PATRIC" id="fig|891968.3.peg.1814"/>
<evidence type="ECO:0000313" key="6">
    <source>
        <dbReference type="EMBL" id="AFM22414.1"/>
    </source>
</evidence>
<dbReference type="InterPro" id="IPR043129">
    <property type="entry name" value="ATPase_NBD"/>
</dbReference>
<dbReference type="InterPro" id="IPR018484">
    <property type="entry name" value="FGGY_N"/>
</dbReference>
<dbReference type="KEGG" id="amo:Anamo_1828"/>
<organism evidence="6 7">
    <name type="scientific">Acetomicrobium mobile (strain ATCC BAA-54 / DSM 13181 / JCM 12221 / NGA)</name>
    <name type="common">Anaerobaculum mobile</name>
    <dbReference type="NCBI Taxonomy" id="891968"/>
    <lineage>
        <taxon>Bacteria</taxon>
        <taxon>Thermotogati</taxon>
        <taxon>Synergistota</taxon>
        <taxon>Synergistia</taxon>
        <taxon>Synergistales</taxon>
        <taxon>Acetomicrobiaceae</taxon>
        <taxon>Acetomicrobium</taxon>
    </lineage>
</organism>
<dbReference type="HOGENOM" id="CLU_009281_3_2_0"/>
<dbReference type="EMBL" id="CP003198">
    <property type="protein sequence ID" value="AFM22414.1"/>
    <property type="molecule type" value="Genomic_DNA"/>
</dbReference>
<dbReference type="PANTHER" id="PTHR43095:SF2">
    <property type="entry name" value="GLUCONOKINASE"/>
    <property type="match status" value="1"/>
</dbReference>
<keyword evidence="2 6" id="KW-0808">Transferase</keyword>
<keyword evidence="7" id="KW-1185">Reference proteome</keyword>
<evidence type="ECO:0000259" key="5">
    <source>
        <dbReference type="Pfam" id="PF02782"/>
    </source>
</evidence>
<dbReference type="InterPro" id="IPR050406">
    <property type="entry name" value="FGGY_Carb_Kinase"/>
</dbReference>
<feature type="domain" description="Carbohydrate kinase FGGY N-terminal" evidence="4">
    <location>
        <begin position="6"/>
        <end position="253"/>
    </location>
</feature>
<evidence type="ECO:0000313" key="7">
    <source>
        <dbReference type="Proteomes" id="UP000006061"/>
    </source>
</evidence>
<dbReference type="Proteomes" id="UP000006061">
    <property type="component" value="Chromosome"/>
</dbReference>
<feature type="domain" description="Carbohydrate kinase FGGY C-terminal" evidence="5">
    <location>
        <begin position="264"/>
        <end position="456"/>
    </location>
</feature>
<dbReference type="Pfam" id="PF02782">
    <property type="entry name" value="FGGY_C"/>
    <property type="match status" value="1"/>
</dbReference>
<evidence type="ECO:0000256" key="1">
    <source>
        <dbReference type="ARBA" id="ARBA00009156"/>
    </source>
</evidence>
<evidence type="ECO:0000256" key="3">
    <source>
        <dbReference type="ARBA" id="ARBA00022777"/>
    </source>
</evidence>
<dbReference type="GO" id="GO:0046316">
    <property type="term" value="F:gluconokinase activity"/>
    <property type="evidence" value="ECO:0007669"/>
    <property type="project" value="UniProtKB-EC"/>
</dbReference>
<proteinExistence type="inferred from homology"/>
<dbReference type="SUPFAM" id="SSF53067">
    <property type="entry name" value="Actin-like ATPase domain"/>
    <property type="match status" value="2"/>
</dbReference>
<reference evidence="7" key="1">
    <citation type="journal article" date="2013" name="Stand. Genomic Sci.">
        <title>Complete genome sequence of the moderate thermophile Anaerobaculum mobile type strain (NGA(T)).</title>
        <authorList>
            <person name="Mavromatis K."/>
            <person name="Stackebrandt E."/>
            <person name="Held B."/>
            <person name="Lapidus A."/>
            <person name="Nolan M."/>
            <person name="Lucas S."/>
            <person name="Hammon N."/>
            <person name="Deshpande S."/>
            <person name="Cheng J.F."/>
            <person name="Tapia R."/>
            <person name="Goodwin L.A."/>
            <person name="Pitluck S."/>
            <person name="Liolios K."/>
            <person name="Pagani I."/>
            <person name="Ivanova N."/>
            <person name="Mikhailova N."/>
            <person name="Huntemann M."/>
            <person name="Pati A."/>
            <person name="Chen A."/>
            <person name="Palaniappan K."/>
            <person name="Land M."/>
            <person name="Rohde M."/>
            <person name="Spring S."/>
            <person name="Goker M."/>
            <person name="Woyke T."/>
            <person name="Detter J.C."/>
            <person name="Bristow J."/>
            <person name="Eisen J.A."/>
            <person name="Markowitz V."/>
            <person name="Hugenholtz P."/>
            <person name="Klenk H.P."/>
            <person name="Kyrpides N.C."/>
        </authorList>
    </citation>
    <scope>NUCLEOTIDE SEQUENCE</scope>
    <source>
        <strain evidence="7">ATCC BAA-54 / DSM 13181 / NGA</strain>
    </source>
</reference>
<comment type="similarity">
    <text evidence="1">Belongs to the FGGY kinase family.</text>
</comment>
<dbReference type="PANTHER" id="PTHR43095">
    <property type="entry name" value="SUGAR KINASE"/>
    <property type="match status" value="1"/>
</dbReference>
<dbReference type="EC" id="2.7.1.12" evidence="6"/>
<accession>I4BYQ7</accession>
<dbReference type="AlphaFoldDB" id="I4BYQ7"/>
<sequence length="515" mass="57038">MDASHVVGLDIGTSSVKASVWDAAKEQIVLQLSEDYPASFDHQGQVRQDPEAIYEAVVGILKNIVATLEKQASGFKSFIVVLDTALHSLLFLNKEMNPISDIIPWMDTRADAIAVDILRSKYCSEIHKRTGCPVDSVYPLYKIIWFAKNDAPLMNAVGKIAATKDYLLYRLTGEHVIDYSVASGSGCLETSKRTWADDLLLELAGVSSAKFPTVVSPSQVLKPENNIKEIFKSYNSEIAFLVGISDAAASSIGTTCYDFDAFTISMGTSAAIRRMCKSPFNDSNVPNEGIWCYIVDEENYIIGMAMRSGGCVIDWWLKNFLQSNDYDEITNALRSMLIHDQEMSTASMLPIFIPTVYGERVPRWIPDRAGVFIGFKGATTIYDATKSVIQGIAFNLKRVFESVKNYFNSHDNGSLGVVATGGMCQIENWLGFLASVLNCSMTVRESKYDASVGLIMFYLKDRASTVFKAMSANSCIVSPDRKISLHCNSAYSKWLNEMISIEKNISANYGLNYYL</sequence>
<evidence type="ECO:0000256" key="2">
    <source>
        <dbReference type="ARBA" id="ARBA00022679"/>
    </source>
</evidence>
<keyword evidence="3 6" id="KW-0418">Kinase</keyword>
<gene>
    <name evidence="6" type="ordered locus">Anamo_1828</name>
</gene>
<dbReference type="STRING" id="891968.Anamo_1828"/>
<dbReference type="Gene3D" id="3.30.420.40">
    <property type="match status" value="2"/>
</dbReference>
<dbReference type="InterPro" id="IPR000577">
    <property type="entry name" value="Carb_kinase_FGGY"/>
</dbReference>